<dbReference type="RefSeq" id="WP_397405085.1">
    <property type="nucleotide sequence ID" value="NZ_JBIRYI010000007.1"/>
</dbReference>
<dbReference type="PANTHER" id="PTHR11717">
    <property type="entry name" value="LOW MOLECULAR WEIGHT PROTEIN TYROSINE PHOSPHATASE"/>
    <property type="match status" value="1"/>
</dbReference>
<dbReference type="Gene3D" id="3.40.50.2300">
    <property type="match status" value="1"/>
</dbReference>
<dbReference type="InterPro" id="IPR017867">
    <property type="entry name" value="Tyr_phospatase_low_mol_wt"/>
</dbReference>
<keyword evidence="2" id="KW-0378">Hydrolase</keyword>
<dbReference type="InterPro" id="IPR050438">
    <property type="entry name" value="LMW_PTPase"/>
</dbReference>
<comment type="caution">
    <text evidence="5">The sequence shown here is derived from an EMBL/GenBank/DDBJ whole genome shotgun (WGS) entry which is preliminary data.</text>
</comment>
<keyword evidence="3" id="KW-0904">Protein phosphatase</keyword>
<keyword evidence="6" id="KW-1185">Reference proteome</keyword>
<accession>A0ABW7XKW1</accession>
<name>A0ABW7XKW1_9MICO</name>
<dbReference type="EMBL" id="JBIRYI010000007">
    <property type="protein sequence ID" value="MFI2487956.1"/>
    <property type="molecule type" value="Genomic_DNA"/>
</dbReference>
<dbReference type="InterPro" id="IPR023485">
    <property type="entry name" value="Ptyr_pPase"/>
</dbReference>
<organism evidence="5 6">
    <name type="scientific">Promicromonospora kroppenstedtii</name>
    <dbReference type="NCBI Taxonomy" id="440482"/>
    <lineage>
        <taxon>Bacteria</taxon>
        <taxon>Bacillati</taxon>
        <taxon>Actinomycetota</taxon>
        <taxon>Actinomycetes</taxon>
        <taxon>Micrococcales</taxon>
        <taxon>Promicromonosporaceae</taxon>
        <taxon>Promicromonospora</taxon>
    </lineage>
</organism>
<protein>
    <submittedName>
        <fullName evidence="5">Low molecular weight phosphatase family protein</fullName>
    </submittedName>
</protein>
<dbReference type="Pfam" id="PF01451">
    <property type="entry name" value="LMWPc"/>
    <property type="match status" value="1"/>
</dbReference>
<comment type="similarity">
    <text evidence="1">Belongs to the low molecular weight phosphotyrosine protein phosphatase family.</text>
</comment>
<dbReference type="Proteomes" id="UP001611580">
    <property type="component" value="Unassembled WGS sequence"/>
</dbReference>
<evidence type="ECO:0000256" key="1">
    <source>
        <dbReference type="ARBA" id="ARBA00011063"/>
    </source>
</evidence>
<sequence>MPFTVLAVCTGNICRSPAVEVLLRGVLDGSVTVGSAGTHAVVGHPVSAPMAELLTADGFPATGFAARQLVPTLVERADLVLALTPAHRAAVVEQVPGAVRRTLTLRELGRLSGTLGPGAVAGSDDAARLAALLPAAVAERPRHAGREHDDVVLDPYGHSAATYRRSYDQLVDALTPVLEVLRA</sequence>
<dbReference type="SUPFAM" id="SSF52788">
    <property type="entry name" value="Phosphotyrosine protein phosphatases I"/>
    <property type="match status" value="1"/>
</dbReference>
<dbReference type="SMART" id="SM00226">
    <property type="entry name" value="LMWPc"/>
    <property type="match status" value="1"/>
</dbReference>
<reference evidence="5 6" key="1">
    <citation type="submission" date="2024-10" db="EMBL/GenBank/DDBJ databases">
        <title>The Natural Products Discovery Center: Release of the First 8490 Sequenced Strains for Exploring Actinobacteria Biosynthetic Diversity.</title>
        <authorList>
            <person name="Kalkreuter E."/>
            <person name="Kautsar S.A."/>
            <person name="Yang D."/>
            <person name="Bader C.D."/>
            <person name="Teijaro C.N."/>
            <person name="Fluegel L."/>
            <person name="Davis C.M."/>
            <person name="Simpson J.R."/>
            <person name="Lauterbach L."/>
            <person name="Steele A.D."/>
            <person name="Gui C."/>
            <person name="Meng S."/>
            <person name="Li G."/>
            <person name="Viehrig K."/>
            <person name="Ye F."/>
            <person name="Su P."/>
            <person name="Kiefer A.F."/>
            <person name="Nichols A."/>
            <person name="Cepeda A.J."/>
            <person name="Yan W."/>
            <person name="Fan B."/>
            <person name="Jiang Y."/>
            <person name="Adhikari A."/>
            <person name="Zheng C.-J."/>
            <person name="Schuster L."/>
            <person name="Cowan T.M."/>
            <person name="Smanski M.J."/>
            <person name="Chevrette M.G."/>
            <person name="De Carvalho L.P.S."/>
            <person name="Shen B."/>
        </authorList>
    </citation>
    <scope>NUCLEOTIDE SEQUENCE [LARGE SCALE GENOMIC DNA]</scope>
    <source>
        <strain evidence="5 6">NPDC019481</strain>
    </source>
</reference>
<evidence type="ECO:0000313" key="6">
    <source>
        <dbReference type="Proteomes" id="UP001611580"/>
    </source>
</evidence>
<gene>
    <name evidence="5" type="ORF">ACH47X_13655</name>
</gene>
<dbReference type="PRINTS" id="PR00719">
    <property type="entry name" value="LMWPTPASE"/>
</dbReference>
<proteinExistence type="inferred from homology"/>
<dbReference type="PANTHER" id="PTHR11717:SF31">
    <property type="entry name" value="LOW MOLECULAR WEIGHT PROTEIN-TYROSINE-PHOSPHATASE ETP-RELATED"/>
    <property type="match status" value="1"/>
</dbReference>
<evidence type="ECO:0000256" key="2">
    <source>
        <dbReference type="ARBA" id="ARBA00022801"/>
    </source>
</evidence>
<evidence type="ECO:0000256" key="3">
    <source>
        <dbReference type="ARBA" id="ARBA00022912"/>
    </source>
</evidence>
<evidence type="ECO:0000259" key="4">
    <source>
        <dbReference type="SMART" id="SM00226"/>
    </source>
</evidence>
<evidence type="ECO:0000313" key="5">
    <source>
        <dbReference type="EMBL" id="MFI2487956.1"/>
    </source>
</evidence>
<feature type="domain" description="Phosphotyrosine protein phosphatase I" evidence="4">
    <location>
        <begin position="3"/>
        <end position="180"/>
    </location>
</feature>
<dbReference type="InterPro" id="IPR036196">
    <property type="entry name" value="Ptyr_pPase_sf"/>
</dbReference>